<evidence type="ECO:0000256" key="2">
    <source>
        <dbReference type="ARBA" id="ARBA00022448"/>
    </source>
</evidence>
<evidence type="ECO:0000256" key="1">
    <source>
        <dbReference type="ARBA" id="ARBA00004571"/>
    </source>
</evidence>
<dbReference type="Proteomes" id="UP000183947">
    <property type="component" value="Unassembled WGS sequence"/>
</dbReference>
<organism evidence="11 12">
    <name type="scientific">Hymenobacter psychrotolerans DSM 18569</name>
    <dbReference type="NCBI Taxonomy" id="1121959"/>
    <lineage>
        <taxon>Bacteria</taxon>
        <taxon>Pseudomonadati</taxon>
        <taxon>Bacteroidota</taxon>
        <taxon>Cytophagia</taxon>
        <taxon>Cytophagales</taxon>
        <taxon>Hymenobacteraceae</taxon>
        <taxon>Hymenobacter</taxon>
    </lineage>
</organism>
<keyword evidence="2 7" id="KW-0813">Transport</keyword>
<dbReference type="OrthoDB" id="9768177at2"/>
<name>A0A1M7DQC0_9BACT</name>
<comment type="similarity">
    <text evidence="7">Belongs to the TonB-dependent receptor family.</text>
</comment>
<evidence type="ECO:0000256" key="4">
    <source>
        <dbReference type="ARBA" id="ARBA00022692"/>
    </source>
</evidence>
<comment type="subcellular location">
    <subcellularLocation>
        <location evidence="1 7">Cell outer membrane</location>
        <topology evidence="1 7">Multi-pass membrane protein</topology>
    </subcellularLocation>
</comment>
<keyword evidence="12" id="KW-1185">Reference proteome</keyword>
<evidence type="ECO:0000256" key="3">
    <source>
        <dbReference type="ARBA" id="ARBA00022452"/>
    </source>
</evidence>
<keyword evidence="4 7" id="KW-0812">Transmembrane</keyword>
<feature type="domain" description="TonB-dependent receptor plug" evidence="10">
    <location>
        <begin position="132"/>
        <end position="239"/>
    </location>
</feature>
<dbReference type="InterPro" id="IPR008969">
    <property type="entry name" value="CarboxyPept-like_regulatory"/>
</dbReference>
<dbReference type="InterPro" id="IPR039426">
    <property type="entry name" value="TonB-dep_rcpt-like"/>
</dbReference>
<protein>
    <submittedName>
        <fullName evidence="11">TonB-linked outer membrane protein, SusC/RagA family</fullName>
    </submittedName>
</protein>
<accession>A0A1M7DQC0</accession>
<evidence type="ECO:0000256" key="6">
    <source>
        <dbReference type="ARBA" id="ARBA00023237"/>
    </source>
</evidence>
<keyword evidence="5 7" id="KW-0472">Membrane</keyword>
<evidence type="ECO:0000256" key="7">
    <source>
        <dbReference type="PROSITE-ProRule" id="PRU01360"/>
    </source>
</evidence>
<evidence type="ECO:0000256" key="8">
    <source>
        <dbReference type="SAM" id="MobiDB-lite"/>
    </source>
</evidence>
<feature type="region of interest" description="Disordered" evidence="8">
    <location>
        <begin position="166"/>
        <end position="187"/>
    </location>
</feature>
<dbReference type="InterPro" id="IPR036942">
    <property type="entry name" value="Beta-barrel_TonB_sf"/>
</dbReference>
<evidence type="ECO:0000259" key="10">
    <source>
        <dbReference type="Pfam" id="PF07715"/>
    </source>
</evidence>
<proteinExistence type="inferred from homology"/>
<feature type="compositionally biased region" description="Polar residues" evidence="8">
    <location>
        <begin position="167"/>
        <end position="177"/>
    </location>
</feature>
<sequence>MHSPLRKTALGLSWPLAFATGLPLAGALLAPTHVQAQTARTISGRVTDRTSGEGVPGVTVLVKGTNTGISTNGDGSFVLQVPNDAATLVFSAIGYVSVERPIGQNTTFDVALATDAKALSEVVVVGYGTQRKSQVTGAISSVDEQALRDVPVANVGQALQGRAAGVNISSSSNTPGQNPVIRIRGNRSFSGSNDPLLVVDGVPYDGSLNDLNPDDIVSLEVLKDASSTAIYGARGANGVILISTRRGKNGPTRVTYSGYYGVKQAREFDLQNGQEFYDFRLRAYRARNPTFDPVATPTFLTQGERDNLAAGRFTDYQDLLIQKGRLQNHALGMSGGNEQTQYSASLGYYDETGVVPVQQFQRFSLRGTLDQQIGKRVKIGFNTLNTYIQQDDPNLNIINSILTGSPLASPFDANGLPILFPNTDTALPNPLTYYVEDAHKEQNRRLRSFNSLYGQVNILKGLDYRLNVGLDFRSETGGNFFATGTPARGTGVNQAGRSGNTASNILLENLLLYNRTFADKHDVNFTGLYSIQDFRTDNFSATVQDLPTNYQLYNNLGAGKPVTSTSGFSRWDIISYMGRLNYAFDNRYSATVTMRVDGSSRLSPGNKYKAFPSAAVAWNIANEGFIQDQSWVSGLKLRASIGRVGSTAINPYQTLGSLNTGLGNGNYTYGPTGAVGVVPGSIPNNDLGWEYTTTTNFGLDFGFFDNRVSGSVEVYQQRTSDLLLPFALPGASGYTSVLVNAGKTQNRGLEITLSTINMRTGGDRGFEWITDWNFTVNREKVLDLNRYNENGDPIDDLANQRFIGQPLYVIYDYKKTGIWQLGEESQAARYGTLPGQIKFEDVNNDGRIDAADRQIIGSRQPKFEAGLTNRFKYKGFDLTAVALTRVGATIVDPLLFGPSYFTTFDGRRNQINLDYWTPQNPTNNFPQPVQGIGDYQTDSRVLGYVSGTFVKVRSIDLGYALPSSLFSKVKMSTARIYVQVQNPFIWSPVDVYKKNKAIDPDALSYSSRFNNANSSQGGIEFTDGNPSNGNAGVAGRGVSYPATRAFLVGLNLGF</sequence>
<dbReference type="EMBL" id="FRAS01000022">
    <property type="protein sequence ID" value="SHL81588.1"/>
    <property type="molecule type" value="Genomic_DNA"/>
</dbReference>
<dbReference type="Gene3D" id="2.170.130.10">
    <property type="entry name" value="TonB-dependent receptor, plug domain"/>
    <property type="match status" value="1"/>
</dbReference>
<evidence type="ECO:0000313" key="12">
    <source>
        <dbReference type="Proteomes" id="UP000183947"/>
    </source>
</evidence>
<dbReference type="Gene3D" id="2.60.40.1120">
    <property type="entry name" value="Carboxypeptidase-like, regulatory domain"/>
    <property type="match status" value="1"/>
</dbReference>
<dbReference type="RefSeq" id="WP_073287788.1">
    <property type="nucleotide sequence ID" value="NZ_FRAS01000022.1"/>
</dbReference>
<evidence type="ECO:0000256" key="9">
    <source>
        <dbReference type="SAM" id="SignalP"/>
    </source>
</evidence>
<dbReference type="Pfam" id="PF13715">
    <property type="entry name" value="CarbopepD_reg_2"/>
    <property type="match status" value="1"/>
</dbReference>
<keyword evidence="6 7" id="KW-0998">Cell outer membrane</keyword>
<dbReference type="InterPro" id="IPR037066">
    <property type="entry name" value="Plug_dom_sf"/>
</dbReference>
<dbReference type="SUPFAM" id="SSF56935">
    <property type="entry name" value="Porins"/>
    <property type="match status" value="1"/>
</dbReference>
<dbReference type="InterPro" id="IPR023997">
    <property type="entry name" value="TonB-dep_OMP_SusC/RagA_CS"/>
</dbReference>
<dbReference type="Gene3D" id="2.40.170.20">
    <property type="entry name" value="TonB-dependent receptor, beta-barrel domain"/>
    <property type="match status" value="1"/>
</dbReference>
<dbReference type="STRING" id="1121959.SAMN02746009_03426"/>
<dbReference type="InterPro" id="IPR023996">
    <property type="entry name" value="TonB-dep_OMP_SusC/RagA"/>
</dbReference>
<evidence type="ECO:0000256" key="5">
    <source>
        <dbReference type="ARBA" id="ARBA00023136"/>
    </source>
</evidence>
<dbReference type="FunFam" id="2.170.130.10:FF:000008">
    <property type="entry name" value="SusC/RagA family TonB-linked outer membrane protein"/>
    <property type="match status" value="1"/>
</dbReference>
<dbReference type="PROSITE" id="PS52016">
    <property type="entry name" value="TONB_DEPENDENT_REC_3"/>
    <property type="match status" value="1"/>
</dbReference>
<dbReference type="NCBIfam" id="TIGR04056">
    <property type="entry name" value="OMP_RagA_SusC"/>
    <property type="match status" value="1"/>
</dbReference>
<feature type="signal peptide" evidence="9">
    <location>
        <begin position="1"/>
        <end position="19"/>
    </location>
</feature>
<dbReference type="GO" id="GO:0009279">
    <property type="term" value="C:cell outer membrane"/>
    <property type="evidence" value="ECO:0007669"/>
    <property type="project" value="UniProtKB-SubCell"/>
</dbReference>
<dbReference type="SUPFAM" id="SSF49464">
    <property type="entry name" value="Carboxypeptidase regulatory domain-like"/>
    <property type="match status" value="1"/>
</dbReference>
<gene>
    <name evidence="11" type="ORF">SAMN02746009_03426</name>
</gene>
<keyword evidence="9" id="KW-0732">Signal</keyword>
<keyword evidence="3 7" id="KW-1134">Transmembrane beta strand</keyword>
<reference evidence="12" key="1">
    <citation type="submission" date="2016-11" db="EMBL/GenBank/DDBJ databases">
        <authorList>
            <person name="Varghese N."/>
            <person name="Submissions S."/>
        </authorList>
    </citation>
    <scope>NUCLEOTIDE SEQUENCE [LARGE SCALE GENOMIC DNA]</scope>
    <source>
        <strain evidence="12">DSM 18569</strain>
    </source>
</reference>
<dbReference type="NCBIfam" id="TIGR04057">
    <property type="entry name" value="SusC_RagA_signa"/>
    <property type="match status" value="1"/>
</dbReference>
<dbReference type="AlphaFoldDB" id="A0A1M7DQC0"/>
<feature type="chain" id="PRO_5012319579" evidence="9">
    <location>
        <begin position="20"/>
        <end position="1054"/>
    </location>
</feature>
<evidence type="ECO:0000313" key="11">
    <source>
        <dbReference type="EMBL" id="SHL81588.1"/>
    </source>
</evidence>
<dbReference type="InterPro" id="IPR012910">
    <property type="entry name" value="Plug_dom"/>
</dbReference>
<dbReference type="Pfam" id="PF07715">
    <property type="entry name" value="Plug"/>
    <property type="match status" value="1"/>
</dbReference>